<dbReference type="GO" id="GO:0005615">
    <property type="term" value="C:extracellular space"/>
    <property type="evidence" value="ECO:0007669"/>
    <property type="project" value="TreeGrafter"/>
</dbReference>
<feature type="domain" description="Peptidase M14" evidence="8">
    <location>
        <begin position="8"/>
        <end position="290"/>
    </location>
</feature>
<dbReference type="STRING" id="37658.SAMN05661086_02917"/>
<sequence>MDNVNWEQIFFYNDIMAYAQYLSVHYSDYIKIDIVGRSLDGRPIILLLVGLGEDSVFLTGGVHGRESLNPMVLLSMMEYYCEEKKKELEKIRFVVVPVLNPDGYSIALQGFDIIENRKLRSIIEAKGIPYYLWKYNGRGIDINRNFPCSLWRKKDALDIAASEPETKLLISLFQEIRSIGYLDYHSRGKQIYYYRNSMPAEYNVQQLELAMIIKDMTGYVLVPKKDEIDVGDSGGNTVHYYAEFICNPAFTIETVDDCAFFPLSALYQREIFKEIKMTPFVFLHSASHYQ</sequence>
<evidence type="ECO:0000256" key="4">
    <source>
        <dbReference type="ARBA" id="ARBA00022801"/>
    </source>
</evidence>
<comment type="similarity">
    <text evidence="2 7">Belongs to the peptidase M14 family.</text>
</comment>
<evidence type="ECO:0000256" key="3">
    <source>
        <dbReference type="ARBA" id="ARBA00022670"/>
    </source>
</evidence>
<evidence type="ECO:0000256" key="5">
    <source>
        <dbReference type="ARBA" id="ARBA00022833"/>
    </source>
</evidence>
<evidence type="ECO:0000256" key="2">
    <source>
        <dbReference type="ARBA" id="ARBA00005988"/>
    </source>
</evidence>
<keyword evidence="3" id="KW-0645">Protease</keyword>
<evidence type="ECO:0000313" key="10">
    <source>
        <dbReference type="Proteomes" id="UP000199659"/>
    </source>
</evidence>
<protein>
    <submittedName>
        <fullName evidence="9">G-D-glutamyl-meso-diaminopimelate peptidase</fullName>
    </submittedName>
</protein>
<keyword evidence="5" id="KW-0862">Zinc</keyword>
<dbReference type="PANTHER" id="PTHR11705">
    <property type="entry name" value="PROTEASE FAMILY M14 CARBOXYPEPTIDASE A,B"/>
    <property type="match status" value="1"/>
</dbReference>
<evidence type="ECO:0000256" key="7">
    <source>
        <dbReference type="PROSITE-ProRule" id="PRU01379"/>
    </source>
</evidence>
<keyword evidence="4" id="KW-0378">Hydrolase</keyword>
<comment type="caution">
    <text evidence="7">Lacks conserved residue(s) required for the propagation of feature annotation.</text>
</comment>
<dbReference type="PANTHER" id="PTHR11705:SF143">
    <property type="entry name" value="SLL0236 PROTEIN"/>
    <property type="match status" value="1"/>
</dbReference>
<dbReference type="InterPro" id="IPR000834">
    <property type="entry name" value="Peptidase_M14"/>
</dbReference>
<dbReference type="GO" id="GO:0008270">
    <property type="term" value="F:zinc ion binding"/>
    <property type="evidence" value="ECO:0007669"/>
    <property type="project" value="InterPro"/>
</dbReference>
<dbReference type="AlphaFoldDB" id="A0A1I6KYN6"/>
<evidence type="ECO:0000256" key="1">
    <source>
        <dbReference type="ARBA" id="ARBA00001947"/>
    </source>
</evidence>
<evidence type="ECO:0000259" key="8">
    <source>
        <dbReference type="PROSITE" id="PS52035"/>
    </source>
</evidence>
<reference evidence="9 10" key="1">
    <citation type="submission" date="2016-10" db="EMBL/GenBank/DDBJ databases">
        <authorList>
            <person name="de Groot N.N."/>
        </authorList>
    </citation>
    <scope>NUCLEOTIDE SEQUENCE [LARGE SCALE GENOMIC DNA]</scope>
    <source>
        <strain evidence="9 10">743A</strain>
    </source>
</reference>
<dbReference type="SMART" id="SM00631">
    <property type="entry name" value="Zn_pept"/>
    <property type="match status" value="1"/>
</dbReference>
<dbReference type="GO" id="GO:0004181">
    <property type="term" value="F:metallocarboxypeptidase activity"/>
    <property type="evidence" value="ECO:0007669"/>
    <property type="project" value="InterPro"/>
</dbReference>
<dbReference type="SUPFAM" id="SSF53187">
    <property type="entry name" value="Zn-dependent exopeptidases"/>
    <property type="match status" value="1"/>
</dbReference>
<keyword evidence="6" id="KW-0482">Metalloprotease</keyword>
<evidence type="ECO:0000256" key="6">
    <source>
        <dbReference type="ARBA" id="ARBA00023049"/>
    </source>
</evidence>
<dbReference type="PRINTS" id="PR00765">
    <property type="entry name" value="CRBOXYPTASEA"/>
</dbReference>
<accession>A0A1I6KYN6</accession>
<dbReference type="OrthoDB" id="9811296at2"/>
<organism evidence="9 10">
    <name type="scientific">Anaeromicropila populeti</name>
    <dbReference type="NCBI Taxonomy" id="37658"/>
    <lineage>
        <taxon>Bacteria</taxon>
        <taxon>Bacillati</taxon>
        <taxon>Bacillota</taxon>
        <taxon>Clostridia</taxon>
        <taxon>Lachnospirales</taxon>
        <taxon>Lachnospiraceae</taxon>
        <taxon>Anaeromicropila</taxon>
    </lineage>
</organism>
<dbReference type="Gene3D" id="3.40.630.10">
    <property type="entry name" value="Zn peptidases"/>
    <property type="match status" value="1"/>
</dbReference>
<gene>
    <name evidence="9" type="ORF">SAMN05661086_02917</name>
</gene>
<dbReference type="EMBL" id="FOYZ01000011">
    <property type="protein sequence ID" value="SFR96314.1"/>
    <property type="molecule type" value="Genomic_DNA"/>
</dbReference>
<dbReference type="GO" id="GO:0006508">
    <property type="term" value="P:proteolysis"/>
    <property type="evidence" value="ECO:0007669"/>
    <property type="project" value="UniProtKB-KW"/>
</dbReference>
<comment type="cofactor">
    <cofactor evidence="1">
        <name>Zn(2+)</name>
        <dbReference type="ChEBI" id="CHEBI:29105"/>
    </cofactor>
</comment>
<dbReference type="RefSeq" id="WP_092562180.1">
    <property type="nucleotide sequence ID" value="NZ_FOYZ01000011.1"/>
</dbReference>
<keyword evidence="10" id="KW-1185">Reference proteome</keyword>
<evidence type="ECO:0000313" key="9">
    <source>
        <dbReference type="EMBL" id="SFR96314.1"/>
    </source>
</evidence>
<dbReference type="Proteomes" id="UP000199659">
    <property type="component" value="Unassembled WGS sequence"/>
</dbReference>
<name>A0A1I6KYN6_9FIRM</name>
<dbReference type="PROSITE" id="PS52035">
    <property type="entry name" value="PEPTIDASE_M14"/>
    <property type="match status" value="1"/>
</dbReference>
<proteinExistence type="inferred from homology"/>
<dbReference type="Pfam" id="PF00246">
    <property type="entry name" value="Peptidase_M14"/>
    <property type="match status" value="1"/>
</dbReference>